<evidence type="ECO:0000313" key="3">
    <source>
        <dbReference type="Proteomes" id="UP000248887"/>
    </source>
</evidence>
<gene>
    <name evidence="2" type="ORF">DI549_16575</name>
</gene>
<feature type="domain" description="AbiJ-NTD3" evidence="1">
    <location>
        <begin position="88"/>
        <end position="251"/>
    </location>
</feature>
<sequence>MAGDLYGLVAGLLQGMTHAQLSEEPQRVAGLVVPYEEGLSKRQRIEQALANLTQEQLAQLALKFGADRRDIPLDEAGRKVLEANDSPLTHITRRDVARVLGDDLAGERGTVEIVGRYFVLSTPIEDFLESRGQSLRYQIDRHMDRNPGDWSVEQLFGEIGAFDCSNARFGALLEEAVHPLSRSGDDQAGTVVALNKILARDGYELVQEGELSGHPIFGFRPVVRGVGGRPKNLIFASRGPKPEIGFADAINNDIVILSGEESCLVYDRPIGASGLLWSELVSWWGEVTPGADAAKLGARLQESLASDAERKLFATYFKAYRSTLGEVLPALLPQVYLHYDPAVVKTLRHRLPLPRQRMDFLMLLPSRQRIVIEVDGKHHFSENDLPSLKVYADMVSADRELRLAGYEVYRFGANELVGDGAEARITDFFDKLFRLHRVRQ</sequence>
<comment type="caution">
    <text evidence="2">The sequence shown here is derived from an EMBL/GenBank/DDBJ whole genome shotgun (WGS) entry which is preliminary data.</text>
</comment>
<dbReference type="Pfam" id="PF18860">
    <property type="entry name" value="AbiJ_NTD3"/>
    <property type="match status" value="1"/>
</dbReference>
<dbReference type="Proteomes" id="UP000248887">
    <property type="component" value="Unassembled WGS sequence"/>
</dbReference>
<name>A0A2W5QTW5_ANCNO</name>
<protein>
    <recommendedName>
        <fullName evidence="1">AbiJ-NTD3 domain-containing protein</fullName>
    </recommendedName>
</protein>
<dbReference type="InterPro" id="IPR041427">
    <property type="entry name" value="AbiJ-NTD3"/>
</dbReference>
<dbReference type="EMBL" id="QFQD01000060">
    <property type="protein sequence ID" value="PZQ80608.1"/>
    <property type="molecule type" value="Genomic_DNA"/>
</dbReference>
<evidence type="ECO:0000313" key="2">
    <source>
        <dbReference type="EMBL" id="PZQ80608.1"/>
    </source>
</evidence>
<reference evidence="2 3" key="1">
    <citation type="submission" date="2017-08" db="EMBL/GenBank/DDBJ databases">
        <title>Infants hospitalized years apart are colonized by the same room-sourced microbial strains.</title>
        <authorList>
            <person name="Brooks B."/>
            <person name="Olm M.R."/>
            <person name="Firek B.A."/>
            <person name="Baker R."/>
            <person name="Thomas B.C."/>
            <person name="Morowitz M.J."/>
            <person name="Banfield J.F."/>
        </authorList>
    </citation>
    <scope>NUCLEOTIDE SEQUENCE [LARGE SCALE GENOMIC DNA]</scope>
    <source>
        <strain evidence="2">S2_005_001_R2_27</strain>
    </source>
</reference>
<proteinExistence type="predicted"/>
<organism evidence="2 3">
    <name type="scientific">Ancylobacter novellus</name>
    <name type="common">Thiobacillus novellus</name>
    <dbReference type="NCBI Taxonomy" id="921"/>
    <lineage>
        <taxon>Bacteria</taxon>
        <taxon>Pseudomonadati</taxon>
        <taxon>Pseudomonadota</taxon>
        <taxon>Alphaproteobacteria</taxon>
        <taxon>Hyphomicrobiales</taxon>
        <taxon>Xanthobacteraceae</taxon>
        <taxon>Ancylobacter</taxon>
    </lineage>
</organism>
<evidence type="ECO:0000259" key="1">
    <source>
        <dbReference type="Pfam" id="PF18860"/>
    </source>
</evidence>
<accession>A0A2W5QTW5</accession>
<dbReference type="AlphaFoldDB" id="A0A2W5QTW5"/>